<gene>
    <name evidence="2" type="ORF">EDC27_1408</name>
</gene>
<dbReference type="SUPFAM" id="SSF53146">
    <property type="entry name" value="Nitrogenase accessory factor-like"/>
    <property type="match status" value="1"/>
</dbReference>
<dbReference type="RefSeq" id="WP_211334807.1">
    <property type="nucleotide sequence ID" value="NZ_RJVA01000011.1"/>
</dbReference>
<keyword evidence="3" id="KW-1185">Reference proteome</keyword>
<dbReference type="Proteomes" id="UP000276223">
    <property type="component" value="Unassembled WGS sequence"/>
</dbReference>
<name>A0A3N1UQK1_9BACT</name>
<dbReference type="AlphaFoldDB" id="A0A3N1UQK1"/>
<accession>A0A3N1UQK1</accession>
<proteinExistence type="predicted"/>
<feature type="region of interest" description="Disordered" evidence="1">
    <location>
        <begin position="132"/>
        <end position="168"/>
    </location>
</feature>
<evidence type="ECO:0000313" key="3">
    <source>
        <dbReference type="Proteomes" id="UP000276223"/>
    </source>
</evidence>
<evidence type="ECO:0000313" key="2">
    <source>
        <dbReference type="EMBL" id="ROQ93392.1"/>
    </source>
</evidence>
<evidence type="ECO:0000256" key="1">
    <source>
        <dbReference type="SAM" id="MobiDB-lite"/>
    </source>
</evidence>
<evidence type="ECO:0008006" key="4">
    <source>
        <dbReference type="Google" id="ProtNLM"/>
    </source>
</evidence>
<reference evidence="2 3" key="1">
    <citation type="submission" date="2018-11" db="EMBL/GenBank/DDBJ databases">
        <title>Genomic Encyclopedia of Type Strains, Phase IV (KMG-IV): sequencing the most valuable type-strain genomes for metagenomic binning, comparative biology and taxonomic classification.</title>
        <authorList>
            <person name="Goeker M."/>
        </authorList>
    </citation>
    <scope>NUCLEOTIDE SEQUENCE [LARGE SCALE GENOMIC DNA]</scope>
    <source>
        <strain evidence="2 3">DSM 22027</strain>
    </source>
</reference>
<sequence>MVAVAVFKGRVAPVLDWCTQIFLIGDFGEGDFAGTVLDVGDWSPYERLERIKAENAIVLICGAISRELLLYAEGLGLHVLHGVAGNVDEVLRAYRSGRLDQPDFWLPGCGGPRRYRSCRSFLGKEGEKIMAPGKGKGFGSSGGGGGRGQGRGQGQGGRGRCRAGGGQGAGMGRGAQGVSAMCACPACGEKVPHRPGVPCVEMTCPKCGKAMVRGDAI</sequence>
<organism evidence="2 3">
    <name type="scientific">Desulfosoma caldarium</name>
    <dbReference type="NCBI Taxonomy" id="610254"/>
    <lineage>
        <taxon>Bacteria</taxon>
        <taxon>Pseudomonadati</taxon>
        <taxon>Thermodesulfobacteriota</taxon>
        <taxon>Syntrophobacteria</taxon>
        <taxon>Syntrophobacterales</taxon>
        <taxon>Syntrophobacteraceae</taxon>
        <taxon>Desulfosoma</taxon>
    </lineage>
</organism>
<protein>
    <recommendedName>
        <fullName evidence="4">Dinitrogenase iron-molybdenum cofactor biosynthesis domain-containing protein</fullName>
    </recommendedName>
</protein>
<feature type="compositionally biased region" description="Gly residues" evidence="1">
    <location>
        <begin position="134"/>
        <end position="168"/>
    </location>
</feature>
<dbReference type="InterPro" id="IPR036105">
    <property type="entry name" value="DiNase_FeMo-co_biosyn_sf"/>
</dbReference>
<comment type="caution">
    <text evidence="2">The sequence shown here is derived from an EMBL/GenBank/DDBJ whole genome shotgun (WGS) entry which is preliminary data.</text>
</comment>
<dbReference type="EMBL" id="RJVA01000011">
    <property type="protein sequence ID" value="ROQ93392.1"/>
    <property type="molecule type" value="Genomic_DNA"/>
</dbReference>